<keyword evidence="2" id="KW-1185">Reference proteome</keyword>
<organism evidence="1 2">
    <name type="scientific">Cyphomyrmex costatus</name>
    <dbReference type="NCBI Taxonomy" id="456900"/>
    <lineage>
        <taxon>Eukaryota</taxon>
        <taxon>Metazoa</taxon>
        <taxon>Ecdysozoa</taxon>
        <taxon>Arthropoda</taxon>
        <taxon>Hexapoda</taxon>
        <taxon>Insecta</taxon>
        <taxon>Pterygota</taxon>
        <taxon>Neoptera</taxon>
        <taxon>Endopterygota</taxon>
        <taxon>Hymenoptera</taxon>
        <taxon>Apocrita</taxon>
        <taxon>Aculeata</taxon>
        <taxon>Formicoidea</taxon>
        <taxon>Formicidae</taxon>
        <taxon>Myrmicinae</taxon>
        <taxon>Cyphomyrmex</taxon>
    </lineage>
</organism>
<dbReference type="EMBL" id="KQ978280">
    <property type="protein sequence ID" value="KYM95692.1"/>
    <property type="molecule type" value="Genomic_DNA"/>
</dbReference>
<protein>
    <submittedName>
        <fullName evidence="1">Uncharacterized protein</fullName>
    </submittedName>
</protein>
<proteinExistence type="predicted"/>
<sequence>MIVIFPNDFPSHNSSSLSTVRDKWFINLSSVDIPHNIQCFLQLGENFALPFNKKSRIIFDCIKNIESSILKMPINKKMTVTNHSIPILKNIITSSCFTSLTDKTILKLESDTVEFLSSHDNIIFTYADKGNITVAMDREDYTYEHRLKYGHDFQWDNIKILDEEPCYRKRLISEMLHIKRQKNSLNLQTDTEGLHDAYVPIINKV</sequence>
<reference evidence="1 2" key="1">
    <citation type="submission" date="2016-03" db="EMBL/GenBank/DDBJ databases">
        <title>Cyphomyrmex costatus WGS genome.</title>
        <authorList>
            <person name="Nygaard S."/>
            <person name="Hu H."/>
            <person name="Boomsma J."/>
            <person name="Zhang G."/>
        </authorList>
    </citation>
    <scope>NUCLEOTIDE SEQUENCE [LARGE SCALE GENOMIC DNA]</scope>
    <source>
        <strain evidence="1">MS0001</strain>
        <tissue evidence="1">Whole body</tissue>
    </source>
</reference>
<dbReference type="Proteomes" id="UP000078542">
    <property type="component" value="Unassembled WGS sequence"/>
</dbReference>
<evidence type="ECO:0000313" key="2">
    <source>
        <dbReference type="Proteomes" id="UP000078542"/>
    </source>
</evidence>
<accession>A0A151I9E0</accession>
<gene>
    <name evidence="1" type="ORF">ALC62_13658</name>
</gene>
<name>A0A151I9E0_9HYME</name>
<evidence type="ECO:0000313" key="1">
    <source>
        <dbReference type="EMBL" id="KYM95692.1"/>
    </source>
</evidence>
<dbReference type="AlphaFoldDB" id="A0A151I9E0"/>